<comment type="caution">
    <text evidence="2">The sequence shown here is derived from an EMBL/GenBank/DDBJ whole genome shotgun (WGS) entry which is preliminary data.</text>
</comment>
<dbReference type="GO" id="GO:0003824">
    <property type="term" value="F:catalytic activity"/>
    <property type="evidence" value="ECO:0007669"/>
    <property type="project" value="InterPro"/>
</dbReference>
<dbReference type="PANTHER" id="PTHR11895">
    <property type="entry name" value="TRANSAMIDASE"/>
    <property type="match status" value="1"/>
</dbReference>
<dbReference type="PANTHER" id="PTHR11895:SF151">
    <property type="entry name" value="GLUTAMYL-TRNA(GLN) AMIDOTRANSFERASE SUBUNIT A"/>
    <property type="match status" value="1"/>
</dbReference>
<dbReference type="Proteomes" id="UP001141619">
    <property type="component" value="Unassembled WGS sequence"/>
</dbReference>
<organism evidence="2 3">
    <name type="scientific">Govanella unica</name>
    <dbReference type="NCBI Taxonomy" id="2975056"/>
    <lineage>
        <taxon>Bacteria</taxon>
        <taxon>Pseudomonadati</taxon>
        <taxon>Pseudomonadota</taxon>
        <taxon>Alphaproteobacteria</taxon>
        <taxon>Emcibacterales</taxon>
        <taxon>Govanellaceae</taxon>
        <taxon>Govanella</taxon>
    </lineage>
</organism>
<dbReference type="RefSeq" id="WP_274943416.1">
    <property type="nucleotide sequence ID" value="NZ_JANWOI010000002.1"/>
</dbReference>
<dbReference type="Pfam" id="PF01425">
    <property type="entry name" value="Amidase"/>
    <property type="match status" value="1"/>
</dbReference>
<feature type="domain" description="Amidase" evidence="1">
    <location>
        <begin position="33"/>
        <end position="452"/>
    </location>
</feature>
<dbReference type="AlphaFoldDB" id="A0A9X3TXV5"/>
<evidence type="ECO:0000259" key="1">
    <source>
        <dbReference type="Pfam" id="PF01425"/>
    </source>
</evidence>
<gene>
    <name evidence="2" type="ORF">NYP16_07100</name>
</gene>
<reference evidence="2" key="2">
    <citation type="journal article" date="2023" name="Syst. Appl. Microbiol.">
        <title>Govania unica gen. nov., sp. nov., a rare biosphere bacterium that represents a novel family in the class Alphaproteobacteria.</title>
        <authorList>
            <person name="Vandamme P."/>
            <person name="Peeters C."/>
            <person name="Hettiarachchi A."/>
            <person name="Cnockaert M."/>
            <person name="Carlier A."/>
        </authorList>
    </citation>
    <scope>NUCLEOTIDE SEQUENCE</scope>
    <source>
        <strain evidence="2">LMG 31809</strain>
    </source>
</reference>
<evidence type="ECO:0000313" key="3">
    <source>
        <dbReference type="Proteomes" id="UP001141619"/>
    </source>
</evidence>
<proteinExistence type="predicted"/>
<dbReference type="InterPro" id="IPR023631">
    <property type="entry name" value="Amidase_dom"/>
</dbReference>
<protein>
    <submittedName>
        <fullName evidence="2">Amidase family protein</fullName>
    </submittedName>
</protein>
<dbReference type="EMBL" id="JANWOI010000002">
    <property type="protein sequence ID" value="MDA5193720.1"/>
    <property type="molecule type" value="Genomic_DNA"/>
</dbReference>
<dbReference type="Gene3D" id="3.90.1300.10">
    <property type="entry name" value="Amidase signature (AS) domain"/>
    <property type="match status" value="1"/>
</dbReference>
<reference evidence="2" key="1">
    <citation type="submission" date="2022-08" db="EMBL/GenBank/DDBJ databases">
        <authorList>
            <person name="Vandamme P."/>
            <person name="Hettiarachchi A."/>
            <person name="Peeters C."/>
            <person name="Cnockaert M."/>
            <person name="Carlier A."/>
        </authorList>
    </citation>
    <scope>NUCLEOTIDE SEQUENCE</scope>
    <source>
        <strain evidence="2">LMG 31809</strain>
    </source>
</reference>
<dbReference type="InterPro" id="IPR036928">
    <property type="entry name" value="AS_sf"/>
</dbReference>
<keyword evidence="3" id="KW-1185">Reference proteome</keyword>
<evidence type="ECO:0000313" key="2">
    <source>
        <dbReference type="EMBL" id="MDA5193720.1"/>
    </source>
</evidence>
<sequence>MSDQTILDLTGVDAIAALKKGDLRLIDYVDALLGQSDRLRDLNAFVTQDPDRVRDAARKMTQLRGPLYGLPFVLKDNINTADLPTTACTPALQNWVPPMDAPITRSLRESGGLLLGKVAMHELAFGIRSNNRHYGSARNPYGADHMPGGSSSGTAIAVSARMAPLGIGTDTGGSCRIPAALCGCVGFRPTLDRYDARGIVPLSSTRDTPGPLARSVADIILMDEICAVKKTSPVVARSLKGVRLGVPRGYFYEDLHPATAKICAEALEQMREAGAVLIEKDIPHIGDLSAAVGFPIALFEAPREVANYLYVNNAPLSYQELARVISSDELRQLIAGLMGEGGITPETYRTAMLLHRPKLQDVYERYFRDNAVDALVVPTTPLPASLRSPDDRDDPVELNGRMVDSMTAYIRNTDPSSNAGLPALSVPAGVTDEGLPVGIEFVGPAYGDAMVLAIGQAYERLRPMIAPPALSRP</sequence>
<dbReference type="InterPro" id="IPR000120">
    <property type="entry name" value="Amidase"/>
</dbReference>
<name>A0A9X3TXV5_9PROT</name>
<accession>A0A9X3TXV5</accession>
<dbReference type="SUPFAM" id="SSF75304">
    <property type="entry name" value="Amidase signature (AS) enzymes"/>
    <property type="match status" value="1"/>
</dbReference>